<evidence type="ECO:0000256" key="4">
    <source>
        <dbReference type="ARBA" id="ARBA00019824"/>
    </source>
</evidence>
<comment type="caution">
    <text evidence="11">The sequence shown here is derived from an EMBL/GenBank/DDBJ whole genome shotgun (WGS) entry which is preliminary data.</text>
</comment>
<dbReference type="PANTHER" id="PTHR12755">
    <property type="entry name" value="CLEAVAGE/POLYADENYLATION FACTOR IA SUBUNIT CLP1P"/>
    <property type="match status" value="1"/>
</dbReference>
<dbReference type="InterPro" id="IPR045116">
    <property type="entry name" value="Clp1/Grc3"/>
</dbReference>
<organism evidence="11 12">
    <name type="scientific">Apiospora marii</name>
    <dbReference type="NCBI Taxonomy" id="335849"/>
    <lineage>
        <taxon>Eukaryota</taxon>
        <taxon>Fungi</taxon>
        <taxon>Dikarya</taxon>
        <taxon>Ascomycota</taxon>
        <taxon>Pezizomycotina</taxon>
        <taxon>Sordariomycetes</taxon>
        <taxon>Xylariomycetidae</taxon>
        <taxon>Amphisphaeriales</taxon>
        <taxon>Apiosporaceae</taxon>
        <taxon>Apiospora</taxon>
    </lineage>
</organism>
<dbReference type="Proteomes" id="UP001396898">
    <property type="component" value="Unassembled WGS sequence"/>
</dbReference>
<feature type="region of interest" description="Disordered" evidence="9">
    <location>
        <begin position="32"/>
        <end position="122"/>
    </location>
</feature>
<feature type="region of interest" description="Disordered" evidence="9">
    <location>
        <begin position="585"/>
        <end position="608"/>
    </location>
</feature>
<evidence type="ECO:0000256" key="5">
    <source>
        <dbReference type="ARBA" id="ARBA00022679"/>
    </source>
</evidence>
<evidence type="ECO:0000256" key="9">
    <source>
        <dbReference type="SAM" id="MobiDB-lite"/>
    </source>
</evidence>
<evidence type="ECO:0000256" key="7">
    <source>
        <dbReference type="ARBA" id="ARBA00022777"/>
    </source>
</evidence>
<dbReference type="Pfam" id="PF16575">
    <property type="entry name" value="CLP1_P"/>
    <property type="match status" value="1"/>
</dbReference>
<evidence type="ECO:0000259" key="10">
    <source>
        <dbReference type="Pfam" id="PF16575"/>
    </source>
</evidence>
<comment type="similarity">
    <text evidence="2">Belongs to the Clp1 family. NOL9/GRC3 subfamily.</text>
</comment>
<accession>A0ABR1S903</accession>
<name>A0ABR1S903_9PEZI</name>
<dbReference type="EMBL" id="JAQQWI010000007">
    <property type="protein sequence ID" value="KAK8027855.1"/>
    <property type="molecule type" value="Genomic_DNA"/>
</dbReference>
<proteinExistence type="inferred from homology"/>
<dbReference type="Gene3D" id="3.40.50.300">
    <property type="entry name" value="P-loop containing nucleotide triphosphate hydrolases"/>
    <property type="match status" value="1"/>
</dbReference>
<gene>
    <name evidence="11" type="ORF">PG991_004911</name>
</gene>
<feature type="domain" description="Clp1 P-loop" evidence="10">
    <location>
        <begin position="308"/>
        <end position="501"/>
    </location>
</feature>
<dbReference type="InterPro" id="IPR027417">
    <property type="entry name" value="P-loop_NTPase"/>
</dbReference>
<sequence>MATNKRRKLETVEQPPALSAYARLRQARLAAAAAAAAAAAEAAASLESDSPEAASITPTATATSEAEGQTTEKSSRRSSKRRPKSPQKQASVPAEENGENFRDNQDDAAGTWTPYEAPPSGVATNAEAITPEKHSLAIRLSSFQPTKANLKKKAGKLYLQLSGGERLVILGNYGVRVVSGEVTLNGALLKAAADKTHWVCAPQCYALPVLRCTDEAAIELAPHPAAENLGKMGRLSPLFRRIWNDEAVAETKGRGKQSQSTFELLLTSDDVPKKATLFDLVSPPEWNRKIDGLMAASRSKPVSVMVTGPKSSGKSTFGRLLTNNLLTYYSTGSKRRHAHGIAVLDLDPGQPEYCIAGQIGLVHVTEPLLGPSFCRPLAGSGVNILRSHTLASMSPASDTSLYVVAAIDLFNHYRNRLGNCPLIINTAGWVQGIGLDLLTSLVDSLRPTDLVYMANGPVDIVRSLQESMQQGTFTQLPSQTSQNTSRTAAQLRTMQTMSYFHAESQSKPGNAPNARATWNLNPLTMVAPWQIRYSGPSRGIMGIMCYGYQTPPSLLADAINGTVLAVVEIESPMAFRYGLSEDAMDLDSSYESQPPPESPSPTTVATPEGLPFINVATTLDPKYSQTIGLALVRGVDVDNNIIQILTPISEEKIEEVNEKGGQIVLVSGKFDPPSWAYTEDLYYGSRTESTGENGSGDVMEVEDDEELNTPFVEEEQQEEVNLVSTSTPWIEVLRGAEKRGAASKMWRVRRDLGRTGATGD</sequence>
<keyword evidence="5" id="KW-0808">Transferase</keyword>
<evidence type="ECO:0000256" key="1">
    <source>
        <dbReference type="ARBA" id="ARBA00003798"/>
    </source>
</evidence>
<comment type="function">
    <text evidence="1">Polynucleotide 5'-kinase involved in rRNA processing.</text>
</comment>
<evidence type="ECO:0000256" key="2">
    <source>
        <dbReference type="ARBA" id="ARBA00011003"/>
    </source>
</evidence>
<keyword evidence="7" id="KW-0418">Kinase</keyword>
<keyword evidence="12" id="KW-1185">Reference proteome</keyword>
<evidence type="ECO:0000256" key="6">
    <source>
        <dbReference type="ARBA" id="ARBA00022741"/>
    </source>
</evidence>
<protein>
    <recommendedName>
        <fullName evidence="4">Polynucleotide 5'-hydroxyl-kinase GRC3</fullName>
    </recommendedName>
    <alternativeName>
        <fullName evidence="3">Polynucleotide 5'-hydroxyl-kinase grc3</fullName>
    </alternativeName>
</protein>
<keyword evidence="6" id="KW-0547">Nucleotide-binding</keyword>
<evidence type="ECO:0000256" key="3">
    <source>
        <dbReference type="ARBA" id="ARBA00018706"/>
    </source>
</evidence>
<reference evidence="11 12" key="1">
    <citation type="submission" date="2023-01" db="EMBL/GenBank/DDBJ databases">
        <title>Analysis of 21 Apiospora genomes using comparative genomics revels a genus with tremendous synthesis potential of carbohydrate active enzymes and secondary metabolites.</title>
        <authorList>
            <person name="Sorensen T."/>
        </authorList>
    </citation>
    <scope>NUCLEOTIDE SEQUENCE [LARGE SCALE GENOMIC DNA]</scope>
    <source>
        <strain evidence="11 12">CBS 20057</strain>
    </source>
</reference>
<dbReference type="PANTHER" id="PTHR12755:SF3">
    <property type="entry name" value="POLYNUCLEOTIDE 5'-HYDROXYL-KINASE NOL9"/>
    <property type="match status" value="1"/>
</dbReference>
<evidence type="ECO:0000313" key="11">
    <source>
        <dbReference type="EMBL" id="KAK8027855.1"/>
    </source>
</evidence>
<feature type="compositionally biased region" description="Basic residues" evidence="9">
    <location>
        <begin position="76"/>
        <end position="85"/>
    </location>
</feature>
<feature type="compositionally biased region" description="Low complexity" evidence="9">
    <location>
        <begin position="32"/>
        <end position="67"/>
    </location>
</feature>
<dbReference type="InterPro" id="IPR032319">
    <property type="entry name" value="CLP1_P"/>
</dbReference>
<evidence type="ECO:0000313" key="12">
    <source>
        <dbReference type="Proteomes" id="UP001396898"/>
    </source>
</evidence>
<keyword evidence="8" id="KW-0067">ATP-binding</keyword>
<evidence type="ECO:0000256" key="8">
    <source>
        <dbReference type="ARBA" id="ARBA00022840"/>
    </source>
</evidence>